<name>A0A9P0MJJ5_ACAOB</name>
<proteinExistence type="predicted"/>
<dbReference type="EMBL" id="CAKOFQ010008667">
    <property type="protein sequence ID" value="CAH2015346.1"/>
    <property type="molecule type" value="Genomic_DNA"/>
</dbReference>
<organism evidence="1 2">
    <name type="scientific">Acanthoscelides obtectus</name>
    <name type="common">Bean weevil</name>
    <name type="synonym">Bruchus obtectus</name>
    <dbReference type="NCBI Taxonomy" id="200917"/>
    <lineage>
        <taxon>Eukaryota</taxon>
        <taxon>Metazoa</taxon>
        <taxon>Ecdysozoa</taxon>
        <taxon>Arthropoda</taxon>
        <taxon>Hexapoda</taxon>
        <taxon>Insecta</taxon>
        <taxon>Pterygota</taxon>
        <taxon>Neoptera</taxon>
        <taxon>Endopterygota</taxon>
        <taxon>Coleoptera</taxon>
        <taxon>Polyphaga</taxon>
        <taxon>Cucujiformia</taxon>
        <taxon>Chrysomeloidea</taxon>
        <taxon>Chrysomelidae</taxon>
        <taxon>Bruchinae</taxon>
        <taxon>Bruchini</taxon>
        <taxon>Acanthoscelides</taxon>
    </lineage>
</organism>
<dbReference type="GO" id="GO:0071897">
    <property type="term" value="P:DNA biosynthetic process"/>
    <property type="evidence" value="ECO:0007669"/>
    <property type="project" value="UniProtKB-ARBA"/>
</dbReference>
<keyword evidence="2" id="KW-1185">Reference proteome</keyword>
<gene>
    <name evidence="1" type="ORF">ACAOBT_LOCUS34693</name>
</gene>
<evidence type="ECO:0000313" key="2">
    <source>
        <dbReference type="Proteomes" id="UP001152888"/>
    </source>
</evidence>
<accession>A0A9P0MJJ5</accession>
<protein>
    <submittedName>
        <fullName evidence="1">Uncharacterized protein</fullName>
    </submittedName>
</protein>
<reference evidence="1" key="1">
    <citation type="submission" date="2022-03" db="EMBL/GenBank/DDBJ databases">
        <authorList>
            <person name="Sayadi A."/>
        </authorList>
    </citation>
    <scope>NUCLEOTIDE SEQUENCE</scope>
</reference>
<dbReference type="OrthoDB" id="6750721at2759"/>
<dbReference type="SUPFAM" id="SSF56672">
    <property type="entry name" value="DNA/RNA polymerases"/>
    <property type="match status" value="1"/>
</dbReference>
<dbReference type="AlphaFoldDB" id="A0A9P0MJJ5"/>
<evidence type="ECO:0000313" key="1">
    <source>
        <dbReference type="EMBL" id="CAH2015346.1"/>
    </source>
</evidence>
<dbReference type="Proteomes" id="UP001152888">
    <property type="component" value="Unassembled WGS sequence"/>
</dbReference>
<sequence>MSASSEEISQNLLSSQVNTINCSSKVSAIGFEDDNGTSMEKYLKGKECQYIEIQELLEEFKDIFAEKGKPLKATSQVKHRIDTEDNPPVYKPTYRIPLKLQQVVRKQVDELHGALFLLLPTHDYKREEDQDLEVDALPAEEEQATDSSGTIKKTCQESRAITRITLG</sequence>
<dbReference type="InterPro" id="IPR043502">
    <property type="entry name" value="DNA/RNA_pol_sf"/>
</dbReference>
<comment type="caution">
    <text evidence="1">The sequence shown here is derived from an EMBL/GenBank/DDBJ whole genome shotgun (WGS) entry which is preliminary data.</text>
</comment>